<organism evidence="1 2">
    <name type="scientific">Pyropia yezoensis</name>
    <name type="common">Susabi-nori</name>
    <name type="synonym">Porphyra yezoensis</name>
    <dbReference type="NCBI Taxonomy" id="2788"/>
    <lineage>
        <taxon>Eukaryota</taxon>
        <taxon>Rhodophyta</taxon>
        <taxon>Bangiophyceae</taxon>
        <taxon>Bangiales</taxon>
        <taxon>Bangiaceae</taxon>
        <taxon>Pyropia</taxon>
    </lineage>
</organism>
<keyword evidence="2" id="KW-1185">Reference proteome</keyword>
<evidence type="ECO:0000313" key="2">
    <source>
        <dbReference type="Proteomes" id="UP000798662"/>
    </source>
</evidence>
<accession>A0ACC3BN51</accession>
<reference evidence="1" key="1">
    <citation type="submission" date="2019-11" db="EMBL/GenBank/DDBJ databases">
        <title>Nori genome reveals adaptations in red seaweeds to the harsh intertidal environment.</title>
        <authorList>
            <person name="Wang D."/>
            <person name="Mao Y."/>
        </authorList>
    </citation>
    <scope>NUCLEOTIDE SEQUENCE</scope>
    <source>
        <tissue evidence="1">Gametophyte</tissue>
    </source>
</reference>
<dbReference type="EMBL" id="CM020618">
    <property type="protein sequence ID" value="KAK1859160.1"/>
    <property type="molecule type" value="Genomic_DNA"/>
</dbReference>
<sequence>MAFSETFLFELSVNLSRNGCSLSSSSYLRSAYSELTSTLKYGAAGPRLRSITTLRQAVILYLSLVIKGLPLGVSTCAKCVLPDGSLLTICFDGLQLGYKVKYKRPFQRTSVSTSAIPRASTYAHIFKDSGLAKALGSVFNSSAKEPVGSAKTITNISSMRGHVMGVGALLDEPPPPVTESVDVEEKKQSTAKRGWCPVQDGGAARAFFIFFQRFFRCDILARALCVQIAAANGDMRRRVPARHMTRVSNILSANVIEPAVVIAAGETQKELLRRTPDVPLTTQEHHDTSAGAGKVSREGAALAATAGAKDIPGAAKEGPSSLDGRSDSEALFASEQSGDESSSCERLSEEEESPGTAPYWDSFAPLVRFAELLSEPALADTGGEKGVKLNDEMMFRLQADIPTTAAATLKIADFVRALTVDPFVVWAPGGQRAAVDAIVEELHRPNSSVQSLSSVLRRPDVSNLRLLRSAVACLGPALIADPSLRRVFSDVLSAVKDTAVAYDTFVLSSQEPVADDPAGGIAREDGEAPRTRAVFSKEGMASAHPMERFTPMQFEDTWLKQPASVQSYREAYHIPEDHIEDVLQTGVWAPSFPVLRPMNFFDGGAAAATDEPDCSHRMGEEKKYTGGTFGVFCTCQHPKCLAVVVLDGSEGQRMPIEFIVQRCAKMPKHIIYDFGCATLKMALCRLPWVGRVVSFLVDRFHWRKNHVFCSKAMNPDSYDCMDRVNTSSSEERNALSRRQEHHLRLMNQDNFITFTTYQQALANVIAMHRDTQGQNGASKWPRWYKEKYVDGVGHTERNSAWRFT</sequence>
<gene>
    <name evidence="1" type="ORF">I4F81_001757</name>
</gene>
<dbReference type="Proteomes" id="UP000798662">
    <property type="component" value="Chromosome 1"/>
</dbReference>
<proteinExistence type="predicted"/>
<name>A0ACC3BN51_PYRYE</name>
<protein>
    <submittedName>
        <fullName evidence="1">Uncharacterized protein</fullName>
    </submittedName>
</protein>
<evidence type="ECO:0000313" key="1">
    <source>
        <dbReference type="EMBL" id="KAK1859160.1"/>
    </source>
</evidence>
<comment type="caution">
    <text evidence="1">The sequence shown here is derived from an EMBL/GenBank/DDBJ whole genome shotgun (WGS) entry which is preliminary data.</text>
</comment>